<dbReference type="Proteomes" id="UP001610446">
    <property type="component" value="Unassembled WGS sequence"/>
</dbReference>
<dbReference type="PANTHER" id="PTHR37542">
    <property type="entry name" value="HELO DOMAIN-CONTAINING PROTEIN-RELATED"/>
    <property type="match status" value="1"/>
</dbReference>
<dbReference type="Gene3D" id="1.10.510.10">
    <property type="entry name" value="Transferase(Phosphotransferase) domain 1"/>
    <property type="match status" value="1"/>
</dbReference>
<evidence type="ECO:0000313" key="2">
    <source>
        <dbReference type="EMBL" id="KAL2828089.1"/>
    </source>
</evidence>
<evidence type="ECO:0000313" key="3">
    <source>
        <dbReference type="Proteomes" id="UP001610446"/>
    </source>
</evidence>
<protein>
    <recommendedName>
        <fullName evidence="1">DUF7580 domain-containing protein</fullName>
    </recommendedName>
</protein>
<comment type="caution">
    <text evidence="2">The sequence shown here is derived from an EMBL/GenBank/DDBJ whole genome shotgun (WGS) entry which is preliminary data.</text>
</comment>
<feature type="domain" description="DUF7580" evidence="1">
    <location>
        <begin position="3"/>
        <end position="189"/>
    </location>
</feature>
<accession>A0ABR4ILL0</accession>
<dbReference type="Pfam" id="PF24476">
    <property type="entry name" value="DUF7580"/>
    <property type="match status" value="1"/>
</dbReference>
<proteinExistence type="predicted"/>
<dbReference type="EMBL" id="JBFXLU010000376">
    <property type="protein sequence ID" value="KAL2828089.1"/>
    <property type="molecule type" value="Genomic_DNA"/>
</dbReference>
<dbReference type="PANTHER" id="PTHR37542:SF3">
    <property type="entry name" value="PRION-INHIBITION AND PROPAGATION HELO DOMAIN-CONTAINING PROTEIN"/>
    <property type="match status" value="1"/>
</dbReference>
<evidence type="ECO:0000259" key="1">
    <source>
        <dbReference type="Pfam" id="PF24476"/>
    </source>
</evidence>
<dbReference type="InterPro" id="IPR056002">
    <property type="entry name" value="DUF7580"/>
</dbReference>
<dbReference type="SUPFAM" id="SSF56112">
    <property type="entry name" value="Protein kinase-like (PK-like)"/>
    <property type="match status" value="1"/>
</dbReference>
<reference evidence="2 3" key="1">
    <citation type="submission" date="2024-07" db="EMBL/GenBank/DDBJ databases">
        <title>Section-level genome sequencing and comparative genomics of Aspergillus sections Usti and Cavernicolus.</title>
        <authorList>
            <consortium name="Lawrence Berkeley National Laboratory"/>
            <person name="Nybo J.L."/>
            <person name="Vesth T.C."/>
            <person name="Theobald S."/>
            <person name="Frisvad J.C."/>
            <person name="Larsen T.O."/>
            <person name="Kjaerboelling I."/>
            <person name="Rothschild-Mancinelli K."/>
            <person name="Lyhne E.K."/>
            <person name="Kogle M.E."/>
            <person name="Barry K."/>
            <person name="Clum A."/>
            <person name="Na H."/>
            <person name="Ledsgaard L."/>
            <person name="Lin J."/>
            <person name="Lipzen A."/>
            <person name="Kuo A."/>
            <person name="Riley R."/>
            <person name="Mondo S."/>
            <person name="Labutti K."/>
            <person name="Haridas S."/>
            <person name="Pangalinan J."/>
            <person name="Salamov A.A."/>
            <person name="Simmons B.A."/>
            <person name="Magnuson J.K."/>
            <person name="Chen J."/>
            <person name="Drula E."/>
            <person name="Henrissat B."/>
            <person name="Wiebenga A."/>
            <person name="Lubbers R.J."/>
            <person name="Gomes A.C."/>
            <person name="Makela M.R."/>
            <person name="Stajich J."/>
            <person name="Grigoriev I.V."/>
            <person name="Mortensen U.H."/>
            <person name="De Vries R.P."/>
            <person name="Baker S.E."/>
            <person name="Andersen M.R."/>
        </authorList>
    </citation>
    <scope>NUCLEOTIDE SEQUENCE [LARGE SCALE GENOMIC DNA]</scope>
    <source>
        <strain evidence="2 3">CBS 123904</strain>
    </source>
</reference>
<dbReference type="InterPro" id="IPR011009">
    <property type="entry name" value="Kinase-like_dom_sf"/>
</dbReference>
<keyword evidence="3" id="KW-1185">Reference proteome</keyword>
<name>A0ABR4ILL0_9EURO</name>
<organism evidence="2 3">
    <name type="scientific">Aspergillus pseudoustus</name>
    <dbReference type="NCBI Taxonomy" id="1810923"/>
    <lineage>
        <taxon>Eukaryota</taxon>
        <taxon>Fungi</taxon>
        <taxon>Dikarya</taxon>
        <taxon>Ascomycota</taxon>
        <taxon>Pezizomycotina</taxon>
        <taxon>Eurotiomycetes</taxon>
        <taxon>Eurotiomycetidae</taxon>
        <taxon>Eurotiales</taxon>
        <taxon>Aspergillaceae</taxon>
        <taxon>Aspergillus</taxon>
        <taxon>Aspergillus subgen. Nidulantes</taxon>
    </lineage>
</organism>
<gene>
    <name evidence="2" type="ORF">BJY01DRAFT_133690</name>
</gene>
<sequence length="211" mass="24218">MKQPVSLHSLLPKEPNVEVGFRPPSLEKRLLLAQQLASSTYSFGLVRWYHKDFNSRNIIFFRDNTPSAAVMLDSPYVTGFSISRPDSATEKSLNKDLEARAIYLHPSLRVMDPDKRPKYKLEYEIYSLGLLLAEIGTWKTIERIAKSSLAPTDFKERVIDRCTKDLPFFMGSRYRDIVLRCLMAADEDSDETDGSLDTLYWSVVLELAKCR</sequence>